<comment type="caution">
    <text evidence="4">The sequence shown here is derived from an EMBL/GenBank/DDBJ whole genome shotgun (WGS) entry which is preliminary data.</text>
</comment>
<dbReference type="NCBIfam" id="TIGR02532">
    <property type="entry name" value="IV_pilin_GFxxxE"/>
    <property type="match status" value="1"/>
</dbReference>
<accession>A0A840QS10</accession>
<dbReference type="PROSITE" id="PS00409">
    <property type="entry name" value="PROKAR_NTER_METHYL"/>
    <property type="match status" value="1"/>
</dbReference>
<keyword evidence="3" id="KW-0812">Transmembrane</keyword>
<dbReference type="AlphaFoldDB" id="A0A840QS10"/>
<reference evidence="4 5" key="1">
    <citation type="submission" date="2020-08" db="EMBL/GenBank/DDBJ databases">
        <title>Genomic Encyclopedia of Type Strains, Phase IV (KMG-IV): sequencing the most valuable type-strain genomes for metagenomic binning, comparative biology and taxonomic classification.</title>
        <authorList>
            <person name="Goeker M."/>
        </authorList>
    </citation>
    <scope>NUCLEOTIDE SEQUENCE [LARGE SCALE GENOMIC DNA]</scope>
    <source>
        <strain evidence="4 5">DSM 24696</strain>
    </source>
</reference>
<evidence type="ECO:0000256" key="1">
    <source>
        <dbReference type="ARBA" id="ARBA00004241"/>
    </source>
</evidence>
<evidence type="ECO:0000256" key="2">
    <source>
        <dbReference type="ARBA" id="ARBA00023287"/>
    </source>
</evidence>
<sequence length="291" mass="31677">MKRSFKTDQSGVTLVELLAALSLLTIVTASAFLLLSTGLNVATETEETSSSRTQYRIAASEITDAIQSGIGEGVVAQEGNTFTIDRPGDALIITYDEADQTLTTNTGVYLTDVEDFSILESDNQSYLVTLKQTDVNVQQFTAKPRTRLVTREIDDDPPGNGEEPEKCTLADIVSKENSTVQGPCAFLNEEKLMPNKNATIVKDATFEQELEIMPGGNVTIGQDAVFDQCVKVRNGNLKVDEGTAIFKGDLQLWPNAKIVVHGEELEDVDAILEHEDITVHGEVINRPVGEN</sequence>
<evidence type="ECO:0000313" key="4">
    <source>
        <dbReference type="EMBL" id="MBB5174108.1"/>
    </source>
</evidence>
<name>A0A840QS10_9BACI</name>
<dbReference type="EMBL" id="JACHHB010000010">
    <property type="protein sequence ID" value="MBB5174108.1"/>
    <property type="molecule type" value="Genomic_DNA"/>
</dbReference>
<dbReference type="InterPro" id="IPR012902">
    <property type="entry name" value="N_methyl_site"/>
</dbReference>
<keyword evidence="2" id="KW-0178">Competence</keyword>
<gene>
    <name evidence="4" type="ORF">HNQ41_002302</name>
</gene>
<proteinExistence type="predicted"/>
<evidence type="ECO:0000256" key="3">
    <source>
        <dbReference type="SAM" id="Phobius"/>
    </source>
</evidence>
<comment type="subcellular location">
    <subcellularLocation>
        <location evidence="1">Cell surface</location>
    </subcellularLocation>
</comment>
<feature type="transmembrane region" description="Helical" evidence="3">
    <location>
        <begin position="12"/>
        <end position="35"/>
    </location>
</feature>
<dbReference type="GO" id="GO:0030420">
    <property type="term" value="P:establishment of competence for transformation"/>
    <property type="evidence" value="ECO:0007669"/>
    <property type="project" value="UniProtKB-KW"/>
</dbReference>
<keyword evidence="3" id="KW-1133">Transmembrane helix</keyword>
<dbReference type="Proteomes" id="UP000551878">
    <property type="component" value="Unassembled WGS sequence"/>
</dbReference>
<keyword evidence="3" id="KW-0472">Membrane</keyword>
<keyword evidence="5" id="KW-1185">Reference proteome</keyword>
<dbReference type="Pfam" id="PF07963">
    <property type="entry name" value="N_methyl"/>
    <property type="match status" value="1"/>
</dbReference>
<dbReference type="GO" id="GO:0009986">
    <property type="term" value="C:cell surface"/>
    <property type="evidence" value="ECO:0007669"/>
    <property type="project" value="UniProtKB-SubCell"/>
</dbReference>
<evidence type="ECO:0000313" key="5">
    <source>
        <dbReference type="Proteomes" id="UP000551878"/>
    </source>
</evidence>
<organism evidence="4 5">
    <name type="scientific">Texcoconibacillus texcoconensis</name>
    <dbReference type="NCBI Taxonomy" id="1095777"/>
    <lineage>
        <taxon>Bacteria</taxon>
        <taxon>Bacillati</taxon>
        <taxon>Bacillota</taxon>
        <taxon>Bacilli</taxon>
        <taxon>Bacillales</taxon>
        <taxon>Bacillaceae</taxon>
        <taxon>Texcoconibacillus</taxon>
    </lineage>
</organism>
<dbReference type="RefSeq" id="WP_184664544.1">
    <property type="nucleotide sequence ID" value="NZ_JACHHB010000010.1"/>
</dbReference>
<protein>
    <submittedName>
        <fullName evidence="4">Prepilin-type N-terminal cleavage/methylation domain-containing protein</fullName>
    </submittedName>
</protein>